<dbReference type="InterPro" id="IPR003414">
    <property type="entry name" value="PP_kinase"/>
</dbReference>
<dbReference type="GO" id="GO:0009358">
    <property type="term" value="C:polyphosphate kinase complex"/>
    <property type="evidence" value="ECO:0007669"/>
    <property type="project" value="InterPro"/>
</dbReference>
<dbReference type="SUPFAM" id="SSF140356">
    <property type="entry name" value="PPK N-terminal domain-like"/>
    <property type="match status" value="1"/>
</dbReference>
<dbReference type="Pfam" id="PF13089">
    <property type="entry name" value="PP_kinase_N"/>
    <property type="match status" value="1"/>
</dbReference>
<evidence type="ECO:0000256" key="7">
    <source>
        <dbReference type="SAM" id="MobiDB-lite"/>
    </source>
</evidence>
<evidence type="ECO:0000259" key="10">
    <source>
        <dbReference type="Pfam" id="PF17941"/>
    </source>
</evidence>
<dbReference type="Pfam" id="PF02503">
    <property type="entry name" value="PP_kinase"/>
    <property type="match status" value="1"/>
</dbReference>
<feature type="region of interest" description="Disordered" evidence="7">
    <location>
        <begin position="16"/>
        <end position="46"/>
    </location>
</feature>
<evidence type="ECO:0000256" key="4">
    <source>
        <dbReference type="ARBA" id="ARBA00022741"/>
    </source>
</evidence>
<dbReference type="GO" id="GO:0006799">
    <property type="term" value="P:polyphosphate biosynthetic process"/>
    <property type="evidence" value="ECO:0007669"/>
    <property type="project" value="InterPro"/>
</dbReference>
<evidence type="ECO:0000256" key="1">
    <source>
        <dbReference type="ARBA" id="ARBA00012960"/>
    </source>
</evidence>
<keyword evidence="4" id="KW-0547">Nucleotide-binding</keyword>
<dbReference type="Proteomes" id="UP001174909">
    <property type="component" value="Unassembled WGS sequence"/>
</dbReference>
<dbReference type="InterPro" id="IPR025198">
    <property type="entry name" value="PPK_N_dom"/>
</dbReference>
<keyword evidence="3" id="KW-0808">Transferase</keyword>
<dbReference type="Gene3D" id="3.30.1840.10">
    <property type="entry name" value="Polyphosphate kinase middle domain"/>
    <property type="match status" value="1"/>
</dbReference>
<feature type="domain" description="Polyphosphate kinase middle" evidence="8">
    <location>
        <begin position="169"/>
        <end position="334"/>
    </location>
</feature>
<evidence type="ECO:0000313" key="11">
    <source>
        <dbReference type="EMBL" id="CAI8042875.1"/>
    </source>
</evidence>
<dbReference type="Pfam" id="PF17941">
    <property type="entry name" value="PP_kinase_C_1"/>
    <property type="match status" value="1"/>
</dbReference>
<dbReference type="InterPro" id="IPR036830">
    <property type="entry name" value="PP_kinase_middle_dom_sf"/>
</dbReference>
<dbReference type="EC" id="2.7.4.1" evidence="1"/>
<dbReference type="SUPFAM" id="SSF143724">
    <property type="entry name" value="PHP14-like"/>
    <property type="match status" value="1"/>
</dbReference>
<dbReference type="Gene3D" id="1.20.58.310">
    <property type="entry name" value="Polyphosphate kinase N-terminal domain"/>
    <property type="match status" value="1"/>
</dbReference>
<evidence type="ECO:0000259" key="8">
    <source>
        <dbReference type="Pfam" id="PF02503"/>
    </source>
</evidence>
<evidence type="ECO:0000256" key="5">
    <source>
        <dbReference type="ARBA" id="ARBA00022777"/>
    </source>
</evidence>
<dbReference type="InterPro" id="IPR041108">
    <property type="entry name" value="PP_kinase_C_1"/>
</dbReference>
<feature type="domain" description="Polyphosphate kinase N-terminal" evidence="9">
    <location>
        <begin position="53"/>
        <end position="158"/>
    </location>
</feature>
<evidence type="ECO:0000313" key="12">
    <source>
        <dbReference type="Proteomes" id="UP001174909"/>
    </source>
</evidence>
<keyword evidence="2" id="KW-0597">Phosphoprotein</keyword>
<keyword evidence="6" id="KW-0067">ATP-binding</keyword>
<dbReference type="EMBL" id="CASHTH010003289">
    <property type="protein sequence ID" value="CAI8042875.1"/>
    <property type="molecule type" value="Genomic_DNA"/>
</dbReference>
<proteinExistence type="predicted"/>
<comment type="caution">
    <text evidence="11">The sequence shown here is derived from an EMBL/GenBank/DDBJ whole genome shotgun (WGS) entry which is preliminary data.</text>
</comment>
<dbReference type="Gene3D" id="3.30.870.10">
    <property type="entry name" value="Endonuclease Chain A"/>
    <property type="match status" value="1"/>
</dbReference>
<dbReference type="AlphaFoldDB" id="A0AA35T6Y0"/>
<evidence type="ECO:0000259" key="9">
    <source>
        <dbReference type="Pfam" id="PF13089"/>
    </source>
</evidence>
<reference evidence="11" key="1">
    <citation type="submission" date="2023-03" db="EMBL/GenBank/DDBJ databases">
        <authorList>
            <person name="Steffen K."/>
            <person name="Cardenas P."/>
        </authorList>
    </citation>
    <scope>NUCLEOTIDE SEQUENCE</scope>
</reference>
<dbReference type="GO" id="GO:0005524">
    <property type="term" value="F:ATP binding"/>
    <property type="evidence" value="ECO:0007669"/>
    <property type="project" value="UniProtKB-KW"/>
</dbReference>
<evidence type="ECO:0000256" key="6">
    <source>
        <dbReference type="ARBA" id="ARBA00022840"/>
    </source>
</evidence>
<dbReference type="PANTHER" id="PTHR30218">
    <property type="entry name" value="POLYPHOSPHATE KINASE"/>
    <property type="match status" value="1"/>
</dbReference>
<evidence type="ECO:0000256" key="3">
    <source>
        <dbReference type="ARBA" id="ARBA00022679"/>
    </source>
</evidence>
<name>A0AA35T6Y0_GEOBA</name>
<keyword evidence="12" id="KW-1185">Reference proteome</keyword>
<dbReference type="InterPro" id="IPR024953">
    <property type="entry name" value="PP_kinase_middle"/>
</dbReference>
<accession>A0AA35T6Y0</accession>
<dbReference type="PANTHER" id="PTHR30218:SF0">
    <property type="entry name" value="POLYPHOSPHATE KINASE"/>
    <property type="match status" value="1"/>
</dbReference>
<evidence type="ECO:0000256" key="2">
    <source>
        <dbReference type="ARBA" id="ARBA00022553"/>
    </source>
</evidence>
<gene>
    <name evidence="11" type="ORF">GBAR_LOCUS23778</name>
</gene>
<dbReference type="InterPro" id="IPR036832">
    <property type="entry name" value="PPK_N_dom_sf"/>
</dbReference>
<sequence>MIGCYDGVMTMRSGSGLDESPDLLKKPAETGAVSPPARGHQEPAPDLADPHFYINRELSWLEFNQRVLLQALDPTHPLLERVKFLSIVATNLDEFFMVRVATLLRKFRADSIDVSPDGLDTEQQLAAIRARASRIMREMSRCWTTVLQPALAEHGVVFLERPEYTDAIRAWLRDYFRENVHPVLTPLAFDPGHPFPYISNLSMNLAVVVRHGGRTRFARVKLPDLLPRFIRLPPEVSGQRKETFVFLEDVAREHIGMLFPGAALQGVHLFRVVRDTDMVIQEDEADDLLESVDRTLKELRYGSPSQLVVESTTPDRVVNILLENFEIDDDVVERAPSRMGYGHWLELVRLHRPKLKDAPFSPRPHWSNDNLDSIFDEVRERDILVHHPFDSFASVEAFLRAAVGDPQVIAIKMTLYRIGSNSPLVDMLIEAAEAGKQVAVLVELKARFDERNNIVWAHRMEARAFTSSTAWST</sequence>
<keyword evidence="5 11" id="KW-0418">Kinase</keyword>
<dbReference type="GO" id="GO:0008976">
    <property type="term" value="F:polyphosphate kinase activity"/>
    <property type="evidence" value="ECO:0007669"/>
    <property type="project" value="UniProtKB-EC"/>
</dbReference>
<protein>
    <recommendedName>
        <fullName evidence="1">ATP-polyphosphate phosphotransferase</fullName>
        <ecNumber evidence="1">2.7.4.1</ecNumber>
    </recommendedName>
</protein>
<feature type="domain" description="Polyphosphate kinase C-terminal" evidence="10">
    <location>
        <begin position="373"/>
        <end position="463"/>
    </location>
</feature>
<organism evidence="11 12">
    <name type="scientific">Geodia barretti</name>
    <name type="common">Barrett's horny sponge</name>
    <dbReference type="NCBI Taxonomy" id="519541"/>
    <lineage>
        <taxon>Eukaryota</taxon>
        <taxon>Metazoa</taxon>
        <taxon>Porifera</taxon>
        <taxon>Demospongiae</taxon>
        <taxon>Heteroscleromorpha</taxon>
        <taxon>Tetractinellida</taxon>
        <taxon>Astrophorina</taxon>
        <taxon>Geodiidae</taxon>
        <taxon>Geodia</taxon>
    </lineage>
</organism>
<dbReference type="SUPFAM" id="SSF56024">
    <property type="entry name" value="Phospholipase D/nuclease"/>
    <property type="match status" value="1"/>
</dbReference>